<evidence type="ECO:0000313" key="1">
    <source>
        <dbReference type="EMBL" id="KAJ0171745.1"/>
    </source>
</evidence>
<dbReference type="EMBL" id="CM034409">
    <property type="protein sequence ID" value="KAJ0171745.1"/>
    <property type="molecule type" value="Genomic_DNA"/>
</dbReference>
<comment type="caution">
    <text evidence="1">The sequence shown here is derived from an EMBL/GenBank/DDBJ whole genome shotgun (WGS) entry which is preliminary data.</text>
</comment>
<evidence type="ECO:0000313" key="2">
    <source>
        <dbReference type="Proteomes" id="UP000824533"/>
    </source>
</evidence>
<gene>
    <name evidence="1" type="ORF">K1T71_012508</name>
</gene>
<reference evidence="1 2" key="1">
    <citation type="journal article" date="2021" name="Front. Genet.">
        <title>Chromosome-Level Genome Assembly Reveals Significant Gene Expansion in the Toll and IMD Signaling Pathways of Dendrolimus kikuchii.</title>
        <authorList>
            <person name="Zhou J."/>
            <person name="Wu P."/>
            <person name="Xiong Z."/>
            <person name="Liu N."/>
            <person name="Zhao N."/>
            <person name="Ji M."/>
            <person name="Qiu Y."/>
            <person name="Yang B."/>
        </authorList>
    </citation>
    <scope>NUCLEOTIDE SEQUENCE [LARGE SCALE GENOMIC DNA]</scope>
    <source>
        <strain evidence="1">Ann1</strain>
    </source>
</reference>
<proteinExistence type="predicted"/>
<keyword evidence="2" id="KW-1185">Reference proteome</keyword>
<sequence length="452" mass="49803">MEVAQTPLQLTQDHQDARMAGEGNTSPLRWSPPTSAALVAAALAPPTLRPWLPEPPTKKTNHLGLVCVVCGDTSSGKHYGILACNGCSGFFKRSVRRKLIYRCQAGTGRCVVDKAHRNQCQACRLKKCLSMGMNKDAVQNERQPRNTATIRPETLRDMDQERALREAAVAVGVFGPPVSLAMALSPARYPLLSPHYAPLPPPQPTQQIAQPDSSHDNHEDGNPHTDSDDDSIDVTNEEDSTSYSPPAISGYPQNCTPYRPLGVESAAETAARLLFMAVKWAKNLPSFASLAFRDQVILLEEAWSELFLLNAIQWCLPLDAACTALFGSDQTDQENGINSATLRRLREVLGRYRTVLVDPAEFACMKAIVLFKSETRGLKDPLQIENLQDQAQVMLMTHARTAHGAAPARFGRLLLLLPLLRLVSPQQLEREFFAKTIGQTPMEKVLADMYKN</sequence>
<protein>
    <submittedName>
        <fullName evidence="1">Uncharacterized protein</fullName>
    </submittedName>
</protein>
<name>A0ACC1CJR3_9NEOP</name>
<dbReference type="Proteomes" id="UP000824533">
    <property type="component" value="Linkage Group LG23"/>
</dbReference>
<organism evidence="1 2">
    <name type="scientific">Dendrolimus kikuchii</name>
    <dbReference type="NCBI Taxonomy" id="765133"/>
    <lineage>
        <taxon>Eukaryota</taxon>
        <taxon>Metazoa</taxon>
        <taxon>Ecdysozoa</taxon>
        <taxon>Arthropoda</taxon>
        <taxon>Hexapoda</taxon>
        <taxon>Insecta</taxon>
        <taxon>Pterygota</taxon>
        <taxon>Neoptera</taxon>
        <taxon>Endopterygota</taxon>
        <taxon>Lepidoptera</taxon>
        <taxon>Glossata</taxon>
        <taxon>Ditrysia</taxon>
        <taxon>Bombycoidea</taxon>
        <taxon>Lasiocampidae</taxon>
        <taxon>Dendrolimus</taxon>
    </lineage>
</organism>
<accession>A0ACC1CJR3</accession>